<dbReference type="SMART" id="SM00614">
    <property type="entry name" value="ZnF_BED"/>
    <property type="match status" value="1"/>
</dbReference>
<dbReference type="InterPro" id="IPR052035">
    <property type="entry name" value="ZnF_BED_domain_contain"/>
</dbReference>
<keyword evidence="3" id="KW-0862">Zinc</keyword>
<dbReference type="PANTHER" id="PTHR46481:SF2">
    <property type="entry name" value="BED-TYPE DOMAIN-CONTAINING PROTEIN"/>
    <property type="match status" value="1"/>
</dbReference>
<evidence type="ECO:0000259" key="8">
    <source>
        <dbReference type="PROSITE" id="PS50808"/>
    </source>
</evidence>
<reference evidence="9" key="1">
    <citation type="journal article" date="2014" name="Nat. Commun.">
        <title>The emerging biofuel crop Camelina sativa retains a highly undifferentiated hexaploid genome structure.</title>
        <authorList>
            <person name="Kagale S."/>
            <person name="Koh C."/>
            <person name="Nixon J."/>
            <person name="Bollina V."/>
            <person name="Clarke W.E."/>
            <person name="Tuteja R."/>
            <person name="Spillane C."/>
            <person name="Robinson S.J."/>
            <person name="Links M.G."/>
            <person name="Clarke C."/>
            <person name="Higgins E.E."/>
            <person name="Huebert T."/>
            <person name="Sharpe A.G."/>
            <person name="Parkin I.A."/>
        </authorList>
    </citation>
    <scope>NUCLEOTIDE SEQUENCE [LARGE SCALE GENOMIC DNA]</scope>
    <source>
        <strain evidence="9">cv. DH55</strain>
    </source>
</reference>
<evidence type="ECO:0000256" key="7">
    <source>
        <dbReference type="SAM" id="MobiDB-lite"/>
    </source>
</evidence>
<feature type="region of interest" description="Disordered" evidence="7">
    <location>
        <begin position="1"/>
        <end position="21"/>
    </location>
</feature>
<dbReference type="RefSeq" id="XP_010460219.1">
    <property type="nucleotide sequence ID" value="XM_010461917.2"/>
</dbReference>
<dbReference type="SUPFAM" id="SSF57667">
    <property type="entry name" value="beta-beta-alpha zinc fingers"/>
    <property type="match status" value="1"/>
</dbReference>
<keyword evidence="2 6" id="KW-0863">Zinc-finger</keyword>
<keyword evidence="1" id="KW-0479">Metal-binding</keyword>
<evidence type="ECO:0000256" key="6">
    <source>
        <dbReference type="PROSITE-ProRule" id="PRU00027"/>
    </source>
</evidence>
<accession>A0ABM0VRV5</accession>
<organism evidence="9 10">
    <name type="scientific">Camelina sativa</name>
    <name type="common">False flax</name>
    <name type="synonym">Myagrum sativum</name>
    <dbReference type="NCBI Taxonomy" id="90675"/>
    <lineage>
        <taxon>Eukaryota</taxon>
        <taxon>Viridiplantae</taxon>
        <taxon>Streptophyta</taxon>
        <taxon>Embryophyta</taxon>
        <taxon>Tracheophyta</taxon>
        <taxon>Spermatophyta</taxon>
        <taxon>Magnoliopsida</taxon>
        <taxon>eudicotyledons</taxon>
        <taxon>Gunneridae</taxon>
        <taxon>Pentapetalae</taxon>
        <taxon>rosids</taxon>
        <taxon>malvids</taxon>
        <taxon>Brassicales</taxon>
        <taxon>Brassicaceae</taxon>
        <taxon>Camelineae</taxon>
        <taxon>Camelina</taxon>
    </lineage>
</organism>
<feature type="region of interest" description="Disordered" evidence="7">
    <location>
        <begin position="35"/>
        <end position="59"/>
    </location>
</feature>
<dbReference type="Pfam" id="PF02892">
    <property type="entry name" value="zf-BED"/>
    <property type="match status" value="1"/>
</dbReference>
<evidence type="ECO:0000256" key="2">
    <source>
        <dbReference type="ARBA" id="ARBA00022771"/>
    </source>
</evidence>
<reference evidence="10" key="2">
    <citation type="submission" date="2025-08" db="UniProtKB">
        <authorList>
            <consortium name="RefSeq"/>
        </authorList>
    </citation>
    <scope>IDENTIFICATION</scope>
    <source>
        <tissue evidence="10">Leaf</tissue>
    </source>
</reference>
<dbReference type="GeneID" id="104741132"/>
<name>A0ABM0VRV5_CAMSA</name>
<dbReference type="InterPro" id="IPR003656">
    <property type="entry name" value="Znf_BED"/>
</dbReference>
<proteinExistence type="predicted"/>
<dbReference type="PANTHER" id="PTHR46481">
    <property type="entry name" value="ZINC FINGER BED DOMAIN-CONTAINING PROTEIN 4"/>
    <property type="match status" value="1"/>
</dbReference>
<dbReference type="PROSITE" id="PS50808">
    <property type="entry name" value="ZF_BED"/>
    <property type="match status" value="1"/>
</dbReference>
<gene>
    <name evidence="10" type="primary">LOC104741132</name>
</gene>
<feature type="domain" description="BED-type" evidence="8">
    <location>
        <begin position="95"/>
        <end position="154"/>
    </location>
</feature>
<keyword evidence="4" id="KW-0805">Transcription regulation</keyword>
<keyword evidence="9" id="KW-1185">Reference proteome</keyword>
<keyword evidence="5" id="KW-0804">Transcription</keyword>
<feature type="compositionally biased region" description="Acidic residues" evidence="7">
    <location>
        <begin position="35"/>
        <end position="50"/>
    </location>
</feature>
<evidence type="ECO:0000256" key="5">
    <source>
        <dbReference type="ARBA" id="ARBA00023163"/>
    </source>
</evidence>
<dbReference type="Proteomes" id="UP000694864">
    <property type="component" value="Chromosome 14"/>
</dbReference>
<sequence length="261" mass="29552">MERTISFNPPSSPPSSPPSLLSAIKSQMGFSCFPDEDDFGEEMNHEEEQDIGSTGQQAAATTEVLGTPDCAGKRKDIPESSAANEKPAKELKVILPRSPVWDHFTRNKEDRNKCICQYCKKEYCYKSKSGTSNLTKHMATYKQYQAYKENKSQQVIKDNGTVQAGKISEPMFREATNEMLVLGELPLSFVDSVAWIYFSSRANLYRLHSRRTASRDIVQMYVKKKALLKNWINSNKQRVSLTTDIWVAPNTGLFALSFLFH</sequence>
<evidence type="ECO:0000313" key="9">
    <source>
        <dbReference type="Proteomes" id="UP000694864"/>
    </source>
</evidence>
<evidence type="ECO:0000256" key="4">
    <source>
        <dbReference type="ARBA" id="ARBA00023015"/>
    </source>
</evidence>
<dbReference type="InterPro" id="IPR036236">
    <property type="entry name" value="Znf_C2H2_sf"/>
</dbReference>
<evidence type="ECO:0000256" key="1">
    <source>
        <dbReference type="ARBA" id="ARBA00022723"/>
    </source>
</evidence>
<evidence type="ECO:0000313" key="10">
    <source>
        <dbReference type="RefSeq" id="XP_010460219.1"/>
    </source>
</evidence>
<protein>
    <submittedName>
        <fullName evidence="10">Uncharacterized protein LOC104741132 isoform X1</fullName>
    </submittedName>
</protein>
<evidence type="ECO:0000256" key="3">
    <source>
        <dbReference type="ARBA" id="ARBA00022833"/>
    </source>
</evidence>